<organism evidence="2 3">
    <name type="scientific">Desulfovibrio piger</name>
    <dbReference type="NCBI Taxonomy" id="901"/>
    <lineage>
        <taxon>Bacteria</taxon>
        <taxon>Pseudomonadati</taxon>
        <taxon>Thermodesulfobacteriota</taxon>
        <taxon>Desulfovibrionia</taxon>
        <taxon>Desulfovibrionales</taxon>
        <taxon>Desulfovibrionaceae</taxon>
        <taxon>Desulfovibrio</taxon>
    </lineage>
</organism>
<dbReference type="KEGG" id="dpg:DESPIGER_2285"/>
<feature type="domain" description="LUD" evidence="1">
    <location>
        <begin position="11"/>
        <end position="210"/>
    </location>
</feature>
<name>A0A1K1LHD8_9BACT</name>
<dbReference type="SUPFAM" id="SSF100950">
    <property type="entry name" value="NagB/RpiA/CoA transferase-like"/>
    <property type="match status" value="1"/>
</dbReference>
<evidence type="ECO:0000313" key="2">
    <source>
        <dbReference type="EMBL" id="SFV74107.1"/>
    </source>
</evidence>
<dbReference type="Gene3D" id="3.40.50.10420">
    <property type="entry name" value="NagB/RpiA/CoA transferase-like"/>
    <property type="match status" value="1"/>
</dbReference>
<proteinExistence type="predicted"/>
<evidence type="ECO:0000259" key="1">
    <source>
        <dbReference type="Pfam" id="PF02589"/>
    </source>
</evidence>
<gene>
    <name evidence="2" type="ORF">DESPIGER_2285</name>
</gene>
<dbReference type="RefSeq" id="WP_083575385.1">
    <property type="nucleotide sequence ID" value="NZ_CALJDE010000057.1"/>
</dbReference>
<keyword evidence="3" id="KW-1185">Reference proteome</keyword>
<dbReference type="InterPro" id="IPR037171">
    <property type="entry name" value="NagB/RpiA_transferase-like"/>
</dbReference>
<dbReference type="InterPro" id="IPR003741">
    <property type="entry name" value="LUD_dom"/>
</dbReference>
<dbReference type="Pfam" id="PF02589">
    <property type="entry name" value="LUD_dom"/>
    <property type="match status" value="1"/>
</dbReference>
<dbReference type="Proteomes" id="UP000186323">
    <property type="component" value="Chromosome I"/>
</dbReference>
<evidence type="ECO:0000313" key="3">
    <source>
        <dbReference type="Proteomes" id="UP000186323"/>
    </source>
</evidence>
<dbReference type="PANTHER" id="PTHR43682">
    <property type="entry name" value="LACTATE UTILIZATION PROTEIN C"/>
    <property type="match status" value="1"/>
</dbReference>
<reference evidence="3" key="1">
    <citation type="submission" date="2016-10" db="EMBL/GenBank/DDBJ databases">
        <authorList>
            <person name="Wegmann U."/>
        </authorList>
    </citation>
    <scope>NUCLEOTIDE SEQUENCE [LARGE SCALE GENOMIC DNA]</scope>
</reference>
<dbReference type="InterPro" id="IPR024185">
    <property type="entry name" value="FTHF_cligase-like_sf"/>
</dbReference>
<dbReference type="PANTHER" id="PTHR43682:SF1">
    <property type="entry name" value="LACTATE UTILIZATION PROTEIN C"/>
    <property type="match status" value="1"/>
</dbReference>
<dbReference type="EMBL" id="LT630450">
    <property type="protein sequence ID" value="SFV74107.1"/>
    <property type="molecule type" value="Genomic_DNA"/>
</dbReference>
<accession>A0A1K1LHD8</accession>
<protein>
    <recommendedName>
        <fullName evidence="1">LUD domain-containing protein</fullName>
    </recommendedName>
</protein>
<sequence length="212" mass="22642">MAPEEMQDLVQDFTAKATAVNAVVQELPNMAAALQYVVDVCENKAPCELMADEDVEKGPNGPNGVPTRVQRIVAAPVLNDEDFATLEAACNEKGFLCIRDGLRNHLAGIDVGLTAAEMGVSSSATCLVNTDNEDARLAGMISEIHVLLLAKSKLVRTLPEIADRMRELLMANPKGGNYTTLISGPSRTADIERVAAVGVHGPLELHIILLED</sequence>
<dbReference type="OrthoDB" id="9794187at2"/>
<dbReference type="AlphaFoldDB" id="A0A1K1LHD8"/>